<name>A0AAU6R643_9CAUD</name>
<accession>A0AAU6R643</accession>
<sequence>MEIVIADHSRTDLDIEVHSADCSHQERLVNRGYTVGDPMDYDTRAEVFFDYNADFYEEGGKDACHHLAFKPCTKDLPNGVWPEEFGIKPAGPRDPKLTLIEAAMSAGEAAHQEALATVEPHGLYRLDTIESTTDRKPGPTTWTCACGKTGTSQTEKLAKEGHRAHVRKAAKA</sequence>
<proteinExistence type="predicted"/>
<evidence type="ECO:0000313" key="2">
    <source>
        <dbReference type="EMBL" id="WZE63449.1"/>
    </source>
</evidence>
<feature type="region of interest" description="Disordered" evidence="1">
    <location>
        <begin position="153"/>
        <end position="172"/>
    </location>
</feature>
<protein>
    <submittedName>
        <fullName evidence="2">Uncharacterized protein</fullName>
    </submittedName>
</protein>
<dbReference type="EMBL" id="OR756649">
    <property type="protein sequence ID" value="WZE63449.1"/>
    <property type="molecule type" value="Genomic_DNA"/>
</dbReference>
<evidence type="ECO:0000256" key="1">
    <source>
        <dbReference type="SAM" id="MobiDB-lite"/>
    </source>
</evidence>
<organism evidence="2">
    <name type="scientific">Micrococcus phage Kurnik</name>
    <dbReference type="NCBI Taxonomy" id="3092208"/>
    <lineage>
        <taxon>Viruses</taxon>
        <taxon>Duplodnaviria</taxon>
        <taxon>Heunggongvirae</taxon>
        <taxon>Uroviricota</taxon>
        <taxon>Caudoviricetes</taxon>
    </lineage>
</organism>
<reference evidence="2" key="1">
    <citation type="submission" date="2023-10" db="EMBL/GenBank/DDBJ databases">
        <title>Two new lytic phages for Micrococcus sp. strain 1402.</title>
        <authorList>
            <person name="Petrzik K."/>
        </authorList>
    </citation>
    <scope>NUCLEOTIDE SEQUENCE</scope>
</reference>